<evidence type="ECO:0000313" key="4">
    <source>
        <dbReference type="Proteomes" id="UP001189429"/>
    </source>
</evidence>
<sequence length="278" mass="30015">VSIFPTPVGGPVDVNGCEHARAPVFPSVVQPPVFPNEVPFSVPAPPFAVPNLSQVFVPQPRVPAAPEETRRARGRPCSPWGASRAWPASRARRSAATRTPRPRPPALAGPTACSAPTRSSTRSPGPARGCRQPRPARLPQRTSTSETGSPILGTFGSSPPGPSESPSACRRTAGDPTRKKSKSSKPVEQTGPSKGYPNNWSPGVTTVMVRQLPRHWSHAMFLEEVVHRGFKGLFDFVYLPHDFKKGSHVGFGFINFMEDQHALSFVKENSTACIWTTT</sequence>
<gene>
    <name evidence="3" type="ORF">PCOR1329_LOCUS77758</name>
</gene>
<proteinExistence type="predicted"/>
<feature type="compositionally biased region" description="Polar residues" evidence="1">
    <location>
        <begin position="114"/>
        <end position="123"/>
    </location>
</feature>
<dbReference type="InterPro" id="IPR007201">
    <property type="entry name" value="Mei2-like_Rrm_C"/>
</dbReference>
<keyword evidence="4" id="KW-1185">Reference proteome</keyword>
<dbReference type="Pfam" id="PF04059">
    <property type="entry name" value="RRM_2"/>
    <property type="match status" value="1"/>
</dbReference>
<dbReference type="SUPFAM" id="SSF54928">
    <property type="entry name" value="RNA-binding domain, RBD"/>
    <property type="match status" value="1"/>
</dbReference>
<protein>
    <recommendedName>
        <fullName evidence="2">Mei2-like C-terminal RNA recognition motif domain-containing protein</fullName>
    </recommendedName>
</protein>
<evidence type="ECO:0000313" key="3">
    <source>
        <dbReference type="EMBL" id="CAK0900506.1"/>
    </source>
</evidence>
<name>A0ABN9XPN2_9DINO</name>
<feature type="non-terminal residue" evidence="3">
    <location>
        <position position="1"/>
    </location>
</feature>
<reference evidence="3" key="1">
    <citation type="submission" date="2023-10" db="EMBL/GenBank/DDBJ databases">
        <authorList>
            <person name="Chen Y."/>
            <person name="Shah S."/>
            <person name="Dougan E. K."/>
            <person name="Thang M."/>
            <person name="Chan C."/>
        </authorList>
    </citation>
    <scope>NUCLEOTIDE SEQUENCE [LARGE SCALE GENOMIC DNA]</scope>
</reference>
<feature type="region of interest" description="Disordered" evidence="1">
    <location>
        <begin position="63"/>
        <end position="202"/>
    </location>
</feature>
<feature type="compositionally biased region" description="Polar residues" evidence="1">
    <location>
        <begin position="184"/>
        <end position="202"/>
    </location>
</feature>
<evidence type="ECO:0000256" key="1">
    <source>
        <dbReference type="SAM" id="MobiDB-lite"/>
    </source>
</evidence>
<organism evidence="3 4">
    <name type="scientific">Prorocentrum cordatum</name>
    <dbReference type="NCBI Taxonomy" id="2364126"/>
    <lineage>
        <taxon>Eukaryota</taxon>
        <taxon>Sar</taxon>
        <taxon>Alveolata</taxon>
        <taxon>Dinophyceae</taxon>
        <taxon>Prorocentrales</taxon>
        <taxon>Prorocentraceae</taxon>
        <taxon>Prorocentrum</taxon>
    </lineage>
</organism>
<dbReference type="EMBL" id="CAUYUJ010020789">
    <property type="protein sequence ID" value="CAK0900506.1"/>
    <property type="molecule type" value="Genomic_DNA"/>
</dbReference>
<dbReference type="Proteomes" id="UP001189429">
    <property type="component" value="Unassembled WGS sequence"/>
</dbReference>
<comment type="caution">
    <text evidence="3">The sequence shown here is derived from an EMBL/GenBank/DDBJ whole genome shotgun (WGS) entry which is preliminary data.</text>
</comment>
<dbReference type="InterPro" id="IPR035979">
    <property type="entry name" value="RBD_domain_sf"/>
</dbReference>
<evidence type="ECO:0000259" key="2">
    <source>
        <dbReference type="Pfam" id="PF04059"/>
    </source>
</evidence>
<feature type="domain" description="Mei2-like C-terminal RNA recognition motif" evidence="2">
    <location>
        <begin position="205"/>
        <end position="269"/>
    </location>
</feature>
<accession>A0ABN9XPN2</accession>